<dbReference type="Gene3D" id="2.100.10.30">
    <property type="entry name" value="Jacalin-like lectin domain"/>
    <property type="match status" value="1"/>
</dbReference>
<feature type="non-terminal residue" evidence="2">
    <location>
        <position position="1"/>
    </location>
</feature>
<reference evidence="3" key="1">
    <citation type="submission" date="2017-03" db="EMBL/GenBank/DDBJ databases">
        <title>Phytopthora megakarya and P. palmivora, two closely related causual agents of cacao black pod achieved similar genome size and gene model numbers by different mechanisms.</title>
        <authorList>
            <person name="Ali S."/>
            <person name="Shao J."/>
            <person name="Larry D.J."/>
            <person name="Kronmiller B."/>
            <person name="Shen D."/>
            <person name="Strem M.D."/>
            <person name="Melnick R.L."/>
            <person name="Guiltinan M.J."/>
            <person name="Tyler B.M."/>
            <person name="Meinhardt L.W."/>
            <person name="Bailey B.A."/>
        </authorList>
    </citation>
    <scope>NUCLEOTIDE SEQUENCE [LARGE SCALE GENOMIC DNA]</scope>
    <source>
        <strain evidence="3">zdho120</strain>
    </source>
</reference>
<keyword evidence="3" id="KW-1185">Reference proteome</keyword>
<accession>A0A225UIL2</accession>
<dbReference type="InterPro" id="IPR001229">
    <property type="entry name" value="Jacalin-like_lectin_dom"/>
</dbReference>
<dbReference type="SUPFAM" id="SSF51101">
    <property type="entry name" value="Mannose-binding lectins"/>
    <property type="match status" value="1"/>
</dbReference>
<name>A0A225UIL2_9STRA</name>
<evidence type="ECO:0000259" key="1">
    <source>
        <dbReference type="PROSITE" id="PS51752"/>
    </source>
</evidence>
<protein>
    <recommendedName>
        <fullName evidence="1">Jacalin-type lectin domain-containing protein</fullName>
    </recommendedName>
</protein>
<dbReference type="OrthoDB" id="107403at2759"/>
<comment type="caution">
    <text evidence="2">The sequence shown here is derived from an EMBL/GenBank/DDBJ whole genome shotgun (WGS) entry which is preliminary data.</text>
</comment>
<dbReference type="AlphaFoldDB" id="A0A225UIL2"/>
<proteinExistence type="predicted"/>
<gene>
    <name evidence="2" type="ORF">PHMEG_00039224</name>
</gene>
<dbReference type="PROSITE" id="PS51752">
    <property type="entry name" value="JACALIN_LECTIN"/>
    <property type="match status" value="1"/>
</dbReference>
<organism evidence="2 3">
    <name type="scientific">Phytophthora megakarya</name>
    <dbReference type="NCBI Taxonomy" id="4795"/>
    <lineage>
        <taxon>Eukaryota</taxon>
        <taxon>Sar</taxon>
        <taxon>Stramenopiles</taxon>
        <taxon>Oomycota</taxon>
        <taxon>Peronosporomycetes</taxon>
        <taxon>Peronosporales</taxon>
        <taxon>Peronosporaceae</taxon>
        <taxon>Phytophthora</taxon>
    </lineage>
</organism>
<evidence type="ECO:0000313" key="3">
    <source>
        <dbReference type="Proteomes" id="UP000198211"/>
    </source>
</evidence>
<dbReference type="InterPro" id="IPR036404">
    <property type="entry name" value="Jacalin-like_lectin_dom_sf"/>
</dbReference>
<dbReference type="EMBL" id="NBNE01019087">
    <property type="protein sequence ID" value="OWY91959.1"/>
    <property type="molecule type" value="Genomic_DNA"/>
</dbReference>
<evidence type="ECO:0000313" key="2">
    <source>
        <dbReference type="EMBL" id="OWY91959.1"/>
    </source>
</evidence>
<sequence>GFKEIFQHGEFRGEETKITLGEGEHITGIEAHWGSRQVSDLSYINYIKLTTNKGNSLSCGVPTDNVGIDTAKEGHQLGGFVIRRNAGSIATVAAIWTAIEYAISEGSGTATEASGTSM</sequence>
<dbReference type="Proteomes" id="UP000198211">
    <property type="component" value="Unassembled WGS sequence"/>
</dbReference>
<feature type="domain" description="Jacalin-type lectin" evidence="1">
    <location>
        <begin position="1"/>
        <end position="98"/>
    </location>
</feature>
<dbReference type="Pfam" id="PF01419">
    <property type="entry name" value="Jacalin"/>
    <property type="match status" value="1"/>
</dbReference>